<dbReference type="Proteomes" id="UP000003704">
    <property type="component" value="Unassembled WGS sequence"/>
</dbReference>
<dbReference type="Gene3D" id="2.30.110.10">
    <property type="entry name" value="Electron Transport, Fmn-binding Protein, Chain A"/>
    <property type="match status" value="1"/>
</dbReference>
<dbReference type="OrthoDB" id="9794948at2"/>
<proteinExistence type="predicted"/>
<gene>
    <name evidence="1" type="ORF">WQQ_36400</name>
</gene>
<dbReference type="PANTHER" id="PTHR35802">
    <property type="entry name" value="PROTEASE SYNTHASE AND SPORULATION PROTEIN PAI 2"/>
    <property type="match status" value="1"/>
</dbReference>
<comment type="caution">
    <text evidence="1">The sequence shown here is derived from an EMBL/GenBank/DDBJ whole genome shotgun (WGS) entry which is preliminary data.</text>
</comment>
<name>I8T3G2_9GAMM</name>
<dbReference type="InterPro" id="IPR007396">
    <property type="entry name" value="TR_PAI2-type"/>
</dbReference>
<dbReference type="PATRIC" id="fig|1172194.4.peg.3533"/>
<dbReference type="PIRSF" id="PIRSF010372">
    <property type="entry name" value="PaiB"/>
    <property type="match status" value="1"/>
</dbReference>
<dbReference type="SUPFAM" id="SSF50475">
    <property type="entry name" value="FMN-binding split barrel"/>
    <property type="match status" value="1"/>
</dbReference>
<dbReference type="PANTHER" id="PTHR35802:SF1">
    <property type="entry name" value="PROTEASE SYNTHASE AND SPORULATION PROTEIN PAI 2"/>
    <property type="match status" value="1"/>
</dbReference>
<keyword evidence="2" id="KW-1185">Reference proteome</keyword>
<dbReference type="Pfam" id="PF04299">
    <property type="entry name" value="FMN_bind_2"/>
    <property type="match status" value="1"/>
</dbReference>
<dbReference type="STRING" id="1172194.WQQ_36400"/>
<evidence type="ECO:0000313" key="2">
    <source>
        <dbReference type="Proteomes" id="UP000003704"/>
    </source>
</evidence>
<dbReference type="InterPro" id="IPR012349">
    <property type="entry name" value="Split_barrel_FMN-bd"/>
</dbReference>
<sequence length="216" mass="23893">MYQPRHFEVRDREAMLALVAAYPLATLVMSTDDGLQANHVPLYVHIGEAGDLQLHGHVARANPLWRDGRADREVLAVFNGPQAYVTPSWYPSKREHGKAVPTWNYSVVHAHGSLRVHDDRHWLRAQVDELTKRHERARDPAWSIDDAPADYLDAMLGAIVGIELRVSRLEGKFKLSQNQPAANKAGVLAGLSAEAAPQARAVADAMRSITLNSTLS</sequence>
<dbReference type="AlphaFoldDB" id="I8T3G2"/>
<dbReference type="EMBL" id="AKGD01000003">
    <property type="protein sequence ID" value="EIT68445.1"/>
    <property type="molecule type" value="Genomic_DNA"/>
</dbReference>
<reference evidence="1 2" key="1">
    <citation type="journal article" date="2012" name="J. Bacteriol.">
        <title>Genome Sequence of n-Alkane-Degrading Hydrocarboniphaga effusa Strain AP103T (ATCC BAA-332T).</title>
        <authorList>
            <person name="Chang H.K."/>
            <person name="Zylstra G.J."/>
            <person name="Chae J.C."/>
        </authorList>
    </citation>
    <scope>NUCLEOTIDE SEQUENCE [LARGE SCALE GENOMIC DNA]</scope>
    <source>
        <strain evidence="1 2">AP103</strain>
    </source>
</reference>
<protein>
    <submittedName>
        <fullName evidence="1">Negative transcriptional regulator</fullName>
    </submittedName>
</protein>
<evidence type="ECO:0000313" key="1">
    <source>
        <dbReference type="EMBL" id="EIT68445.1"/>
    </source>
</evidence>
<organism evidence="1 2">
    <name type="scientific">Hydrocarboniphaga effusa AP103</name>
    <dbReference type="NCBI Taxonomy" id="1172194"/>
    <lineage>
        <taxon>Bacteria</taxon>
        <taxon>Pseudomonadati</taxon>
        <taxon>Pseudomonadota</taxon>
        <taxon>Gammaproteobacteria</taxon>
        <taxon>Nevskiales</taxon>
        <taxon>Nevskiaceae</taxon>
        <taxon>Hydrocarboniphaga</taxon>
    </lineage>
</organism>
<dbReference type="RefSeq" id="WP_007186577.1">
    <property type="nucleotide sequence ID" value="NZ_AKGD01000003.1"/>
</dbReference>
<accession>I8T3G2</accession>